<proteinExistence type="predicted"/>
<dbReference type="OrthoDB" id="7595324at2"/>
<comment type="caution">
    <text evidence="2">The sequence shown here is derived from an EMBL/GenBank/DDBJ whole genome shotgun (WGS) entry which is preliminary data.</text>
</comment>
<dbReference type="InterPro" id="IPR021109">
    <property type="entry name" value="Peptidase_aspartic_dom_sf"/>
</dbReference>
<accession>A0A6I4UZK6</accession>
<evidence type="ECO:0000256" key="1">
    <source>
        <dbReference type="SAM" id="Phobius"/>
    </source>
</evidence>
<name>A0A6I4UZK6_9SPHN</name>
<dbReference type="GO" id="GO:0004190">
    <property type="term" value="F:aspartic-type endopeptidase activity"/>
    <property type="evidence" value="ECO:0007669"/>
    <property type="project" value="InterPro"/>
</dbReference>
<feature type="transmembrane region" description="Helical" evidence="1">
    <location>
        <begin position="26"/>
        <end position="44"/>
    </location>
</feature>
<dbReference type="PROSITE" id="PS00141">
    <property type="entry name" value="ASP_PROTEASE"/>
    <property type="match status" value="1"/>
</dbReference>
<dbReference type="Pfam" id="PF13975">
    <property type="entry name" value="gag-asp_proteas"/>
    <property type="match status" value="1"/>
</dbReference>
<gene>
    <name evidence="2" type="ORF">GRI43_02210</name>
</gene>
<dbReference type="InterPro" id="IPR011969">
    <property type="entry name" value="Clan_AA_Asp_peptidase_C"/>
</dbReference>
<keyword evidence="3" id="KW-1185">Reference proteome</keyword>
<dbReference type="InterPro" id="IPR001969">
    <property type="entry name" value="Aspartic_peptidase_AS"/>
</dbReference>
<dbReference type="GO" id="GO:0006508">
    <property type="term" value="P:proteolysis"/>
    <property type="evidence" value="ECO:0007669"/>
    <property type="project" value="UniProtKB-KW"/>
</dbReference>
<keyword evidence="1" id="KW-0472">Membrane</keyword>
<sequence length="229" mass="24088">MDNPGALAEIWNSAAAVIRSVPRSGILVATIAALAGGWIGSVMIRQRVPTGRLIRTASTLVLTGILVTIVLQLSRFDPRLEMALPDMGLPQQVVEGGETRIPLAADGHYWLKAEVNGEPVNFMIDTGATLTAVSSKVADRVGLEPRRGGIPITLNTANGTISAQIATMDELRFGNVAARGLDAVIAPNLGDTSVIGMNLLSRLKGWRVEGGTMILTPNNPQPVLKTAAP</sequence>
<dbReference type="SUPFAM" id="SSF50630">
    <property type="entry name" value="Acid proteases"/>
    <property type="match status" value="1"/>
</dbReference>
<organism evidence="2 3">
    <name type="scientific">Pontixanthobacter luteolus</name>
    <dbReference type="NCBI Taxonomy" id="295089"/>
    <lineage>
        <taxon>Bacteria</taxon>
        <taxon>Pseudomonadati</taxon>
        <taxon>Pseudomonadota</taxon>
        <taxon>Alphaproteobacteria</taxon>
        <taxon>Sphingomonadales</taxon>
        <taxon>Erythrobacteraceae</taxon>
        <taxon>Pontixanthobacter</taxon>
    </lineage>
</organism>
<keyword evidence="2" id="KW-0378">Hydrolase</keyword>
<dbReference type="EC" id="3.4.23.-" evidence="2"/>
<dbReference type="Gene3D" id="2.40.70.10">
    <property type="entry name" value="Acid Proteases"/>
    <property type="match status" value="1"/>
</dbReference>
<dbReference type="CDD" id="cd05483">
    <property type="entry name" value="retropepsin_like_bacteria"/>
    <property type="match status" value="1"/>
</dbReference>
<dbReference type="AlphaFoldDB" id="A0A6I4UZK6"/>
<feature type="transmembrane region" description="Helical" evidence="1">
    <location>
        <begin position="56"/>
        <end position="74"/>
    </location>
</feature>
<dbReference type="EMBL" id="WTYP01000001">
    <property type="protein sequence ID" value="MXP46206.1"/>
    <property type="molecule type" value="Genomic_DNA"/>
</dbReference>
<dbReference type="Proteomes" id="UP000471435">
    <property type="component" value="Unassembled WGS sequence"/>
</dbReference>
<keyword evidence="2" id="KW-0645">Protease</keyword>
<protein>
    <submittedName>
        <fullName evidence="2">TIGR02281 family clan AA aspartic protease</fullName>
        <ecNumber evidence="2">3.4.23.-</ecNumber>
    </submittedName>
</protein>
<reference evidence="2 3" key="1">
    <citation type="submission" date="2019-12" db="EMBL/GenBank/DDBJ databases">
        <title>Genomic-based taxomic classification of the family Erythrobacteraceae.</title>
        <authorList>
            <person name="Xu L."/>
        </authorList>
    </citation>
    <scope>NUCLEOTIDE SEQUENCE [LARGE SCALE GENOMIC DNA]</scope>
    <source>
        <strain evidence="2 3">SW-109</strain>
    </source>
</reference>
<dbReference type="RefSeq" id="WP_160729464.1">
    <property type="nucleotide sequence ID" value="NZ_WTYP01000001.1"/>
</dbReference>
<evidence type="ECO:0000313" key="2">
    <source>
        <dbReference type="EMBL" id="MXP46206.1"/>
    </source>
</evidence>
<dbReference type="NCBIfam" id="TIGR02281">
    <property type="entry name" value="clan_AA_DTGA"/>
    <property type="match status" value="1"/>
</dbReference>
<keyword evidence="1" id="KW-0812">Transmembrane</keyword>
<evidence type="ECO:0000313" key="3">
    <source>
        <dbReference type="Proteomes" id="UP000471435"/>
    </source>
</evidence>
<dbReference type="InterPro" id="IPR034122">
    <property type="entry name" value="Retropepsin-like_bacterial"/>
</dbReference>
<keyword evidence="1" id="KW-1133">Transmembrane helix</keyword>